<reference evidence="1" key="1">
    <citation type="submission" date="2022-03" db="EMBL/GenBank/DDBJ databases">
        <authorList>
            <person name="Alioto T."/>
            <person name="Alioto T."/>
            <person name="Gomez Garrido J."/>
        </authorList>
    </citation>
    <scope>NUCLEOTIDE SEQUENCE</scope>
</reference>
<keyword evidence="2" id="KW-1185">Reference proteome</keyword>
<dbReference type="AlphaFoldDB" id="A0AAD1SCZ6"/>
<evidence type="ECO:0000313" key="1">
    <source>
        <dbReference type="EMBL" id="CAH2294644.1"/>
    </source>
</evidence>
<organism evidence="1 2">
    <name type="scientific">Pelobates cultripes</name>
    <name type="common">Western spadefoot toad</name>
    <dbReference type="NCBI Taxonomy" id="61616"/>
    <lineage>
        <taxon>Eukaryota</taxon>
        <taxon>Metazoa</taxon>
        <taxon>Chordata</taxon>
        <taxon>Craniata</taxon>
        <taxon>Vertebrata</taxon>
        <taxon>Euteleostomi</taxon>
        <taxon>Amphibia</taxon>
        <taxon>Batrachia</taxon>
        <taxon>Anura</taxon>
        <taxon>Pelobatoidea</taxon>
        <taxon>Pelobatidae</taxon>
        <taxon>Pelobates</taxon>
    </lineage>
</organism>
<evidence type="ECO:0008006" key="3">
    <source>
        <dbReference type="Google" id="ProtNLM"/>
    </source>
</evidence>
<evidence type="ECO:0000313" key="2">
    <source>
        <dbReference type="Proteomes" id="UP001295444"/>
    </source>
</evidence>
<name>A0AAD1SCZ6_PELCU</name>
<protein>
    <recommendedName>
        <fullName evidence="3">Ig-like domain-containing protein</fullName>
    </recommendedName>
</protein>
<accession>A0AAD1SCZ6</accession>
<dbReference type="Proteomes" id="UP001295444">
    <property type="component" value="Chromosome 05"/>
</dbReference>
<proteinExistence type="predicted"/>
<gene>
    <name evidence="1" type="ORF">PECUL_23A048160</name>
</gene>
<sequence length="120" mass="13638">MSCFPSQSTYFESSFQFILLSDPLSPPSLILENPVQKVGNHFQVTLNCSVPDSNLNRTFHYFRINAENDNRNATGVSVSIVWQLESIDNVVFYCEYEEDIHGRNVKSGKSKYLPVTLKGK</sequence>
<dbReference type="EMBL" id="OW240916">
    <property type="protein sequence ID" value="CAH2294644.1"/>
    <property type="molecule type" value="Genomic_DNA"/>
</dbReference>